<evidence type="ECO:0000256" key="2">
    <source>
        <dbReference type="ARBA" id="ARBA00004922"/>
    </source>
</evidence>
<dbReference type="PANTHER" id="PTHR22760:SF1">
    <property type="entry name" value="DOL-P-MAN:MAN(7)GLCNAC(2)-PP-DOL ALPHA-1,6-MANNOSYLTRANSFERASE"/>
    <property type="match status" value="1"/>
</dbReference>
<keyword evidence="14" id="KW-0732">Signal</keyword>
<comment type="similarity">
    <text evidence="3 12">Belongs to the glycosyltransferase 22 family.</text>
</comment>
<dbReference type="GO" id="GO:0052917">
    <property type="term" value="F:dol-P-Man:Man(7)GlcNAc(2)-PP-Dol alpha-1,6-mannosyltransferase activity"/>
    <property type="evidence" value="ECO:0007669"/>
    <property type="project" value="UniProtKB-EC"/>
</dbReference>
<evidence type="ECO:0000256" key="11">
    <source>
        <dbReference type="ARBA" id="ARBA00048899"/>
    </source>
</evidence>
<comment type="function">
    <text evidence="10">Mannosyltransferase that operates in the biosynthetic pathway of dolichol-linked oligosaccharides, the glycan precursors employed in protein asparagine (N)-glycosylation. The assembly of dolichol-linked oligosaccharides begins on the cytosolic side of the endoplasmic reticulum membrane and finishes in its lumen. The sequential addition of sugars to dolichol pyrophosphate produces dolichol-linked oligosaccharides containing fourteen sugars, including two GlcNAcs, nine mannoses and three glucoses. Once assembled, the oligosaccharide is transferred from the lipid to nascent proteins by oligosaccharyltransferases. In the lumen of the endoplasmic reticulum, adds the eighth mannose residue in an alpha-1,6 linkage onto Man(7)GlcNAc(2)-PP-dolichol to produce Man(8)GlcNAc(2)-PP-dolichol.</text>
</comment>
<evidence type="ECO:0000256" key="1">
    <source>
        <dbReference type="ARBA" id="ARBA00004477"/>
    </source>
</evidence>
<evidence type="ECO:0000313" key="16">
    <source>
        <dbReference type="Proteomes" id="UP000664859"/>
    </source>
</evidence>
<dbReference type="EMBL" id="JAFCMP010000027">
    <property type="protein sequence ID" value="KAG5190839.1"/>
    <property type="molecule type" value="Genomic_DNA"/>
</dbReference>
<keyword evidence="9" id="KW-0472">Membrane</keyword>
<keyword evidence="4 12" id="KW-0328">Glycosyltransferase</keyword>
<keyword evidence="5 15" id="KW-0808">Transferase</keyword>
<evidence type="ECO:0000256" key="13">
    <source>
        <dbReference type="SAM" id="MobiDB-lite"/>
    </source>
</evidence>
<dbReference type="GO" id="GO:0006487">
    <property type="term" value="P:protein N-linked glycosylation"/>
    <property type="evidence" value="ECO:0007669"/>
    <property type="project" value="TreeGrafter"/>
</dbReference>
<evidence type="ECO:0000256" key="10">
    <source>
        <dbReference type="ARBA" id="ARBA00044721"/>
    </source>
</evidence>
<dbReference type="PANTHER" id="PTHR22760">
    <property type="entry name" value="GLYCOSYLTRANSFERASE"/>
    <property type="match status" value="1"/>
</dbReference>
<evidence type="ECO:0000256" key="14">
    <source>
        <dbReference type="SAM" id="SignalP"/>
    </source>
</evidence>
<gene>
    <name evidence="15" type="ORF">JKP88DRAFT_205190</name>
</gene>
<organism evidence="15 16">
    <name type="scientific">Tribonema minus</name>
    <dbReference type="NCBI Taxonomy" id="303371"/>
    <lineage>
        <taxon>Eukaryota</taxon>
        <taxon>Sar</taxon>
        <taxon>Stramenopiles</taxon>
        <taxon>Ochrophyta</taxon>
        <taxon>PX clade</taxon>
        <taxon>Xanthophyceae</taxon>
        <taxon>Tribonematales</taxon>
        <taxon>Tribonemataceae</taxon>
        <taxon>Tribonema</taxon>
    </lineage>
</organism>
<dbReference type="EC" id="2.4.1.-" evidence="12"/>
<evidence type="ECO:0000256" key="3">
    <source>
        <dbReference type="ARBA" id="ARBA00007063"/>
    </source>
</evidence>
<dbReference type="AlphaFoldDB" id="A0A836CMI6"/>
<evidence type="ECO:0000256" key="7">
    <source>
        <dbReference type="ARBA" id="ARBA00022824"/>
    </source>
</evidence>
<feature type="signal peptide" evidence="14">
    <location>
        <begin position="1"/>
        <end position="25"/>
    </location>
</feature>
<feature type="region of interest" description="Disordered" evidence="13">
    <location>
        <begin position="361"/>
        <end position="386"/>
    </location>
</feature>
<name>A0A836CMI6_9STRA</name>
<comment type="pathway">
    <text evidence="2">Protein modification; protein glycosylation.</text>
</comment>
<evidence type="ECO:0000256" key="5">
    <source>
        <dbReference type="ARBA" id="ARBA00022679"/>
    </source>
</evidence>
<accession>A0A836CMI6</accession>
<comment type="catalytic activity">
    <reaction evidence="11">
        <text>an alpha-D-Man-(1-&gt;2)-alpha-D-Man-(1-&gt;2)-alpha-D-Man-(1-&gt;3)-[alpha-D-Man-(1-&gt;2)-alpha-D-Man-(1-&gt;3)-alpha-D-Man-(1-&gt;6)]-beta-D-Man-(1-&gt;4)-beta-D-GlcNAc-(1-&gt;4)-alpha-D-GlcNAc-diphospho-di-trans,poly-cis-dolichol + a di-trans,poly-cis-dolichyl beta-D-mannosyl phosphate = an alpha-D-Man-(1-&gt;2)-alpha-D-Man-(1-&gt;2)-alpha-D-Man-(1-&gt;3)-[alpha-D-Man-(1-&gt;2)-alpha-D-Man-(1-&gt;3)-[alpha-D-Man-(1-&gt;6)]-alpha-D-Man-(1-&gt;6)]-beta-D-Man-(1-&gt;4)-beta-D-GlcNAc-(1-&gt;4)-alpha-D-GlcNAc-diphospho-di-trans,poly-cis-dolichol + a di-trans,poly-cis-dolichyl phosphate + H(+)</text>
        <dbReference type="Rhea" id="RHEA:29535"/>
        <dbReference type="Rhea" id="RHEA-COMP:19498"/>
        <dbReference type="Rhea" id="RHEA-COMP:19501"/>
        <dbReference type="Rhea" id="RHEA-COMP:19518"/>
        <dbReference type="Rhea" id="RHEA-COMP:19519"/>
        <dbReference type="ChEBI" id="CHEBI:15378"/>
        <dbReference type="ChEBI" id="CHEBI:57683"/>
        <dbReference type="ChEBI" id="CHEBI:58211"/>
        <dbReference type="ChEBI" id="CHEBI:132517"/>
        <dbReference type="ChEBI" id="CHEBI:132519"/>
        <dbReference type="EC" id="2.4.1.260"/>
    </reaction>
    <physiologicalReaction direction="left-to-right" evidence="11">
        <dbReference type="Rhea" id="RHEA:29536"/>
    </physiologicalReaction>
</comment>
<dbReference type="OrthoDB" id="19039at2759"/>
<evidence type="ECO:0000256" key="6">
    <source>
        <dbReference type="ARBA" id="ARBA00022692"/>
    </source>
</evidence>
<keyword evidence="8" id="KW-1133">Transmembrane helix</keyword>
<dbReference type="UniPathway" id="UPA00378"/>
<keyword evidence="16" id="KW-1185">Reference proteome</keyword>
<comment type="subcellular location">
    <subcellularLocation>
        <location evidence="1 12">Endoplasmic reticulum membrane</location>
        <topology evidence="1 12">Multi-pass membrane protein</topology>
    </subcellularLocation>
</comment>
<reference evidence="15" key="1">
    <citation type="submission" date="2021-02" db="EMBL/GenBank/DDBJ databases">
        <title>First Annotated Genome of the Yellow-green Alga Tribonema minus.</title>
        <authorList>
            <person name="Mahan K.M."/>
        </authorList>
    </citation>
    <scope>NUCLEOTIDE SEQUENCE</scope>
    <source>
        <strain evidence="15">UTEX B ZZ1240</strain>
    </source>
</reference>
<evidence type="ECO:0000256" key="12">
    <source>
        <dbReference type="RuleBase" id="RU363075"/>
    </source>
</evidence>
<evidence type="ECO:0000256" key="4">
    <source>
        <dbReference type="ARBA" id="ARBA00022676"/>
    </source>
</evidence>
<proteinExistence type="inferred from homology"/>
<evidence type="ECO:0000313" key="15">
    <source>
        <dbReference type="EMBL" id="KAG5190839.1"/>
    </source>
</evidence>
<feature type="compositionally biased region" description="Low complexity" evidence="13">
    <location>
        <begin position="361"/>
        <end position="385"/>
    </location>
</feature>
<feature type="chain" id="PRO_5032508250" description="Mannosyltransferase" evidence="14">
    <location>
        <begin position="26"/>
        <end position="562"/>
    </location>
</feature>
<dbReference type="Proteomes" id="UP000664859">
    <property type="component" value="Unassembled WGS sequence"/>
</dbReference>
<protein>
    <recommendedName>
        <fullName evidence="12">Mannosyltransferase</fullName>
        <ecNumber evidence="12">2.4.1.-</ecNumber>
    </recommendedName>
</protein>
<dbReference type="InterPro" id="IPR005599">
    <property type="entry name" value="GPI_mannosylTrfase"/>
</dbReference>
<comment type="caution">
    <text evidence="15">The sequence shown here is derived from an EMBL/GenBank/DDBJ whole genome shotgun (WGS) entry which is preliminary data.</text>
</comment>
<evidence type="ECO:0000256" key="8">
    <source>
        <dbReference type="ARBA" id="ARBA00022989"/>
    </source>
</evidence>
<keyword evidence="7 12" id="KW-0256">Endoplasmic reticulum</keyword>
<keyword evidence="6" id="KW-0812">Transmembrane</keyword>
<sequence length="562" mass="60464">MRSFLPDRRTCEALLLLAITAHTLLCPYTKVEESFNLQAVHDLLQHGPFDVKEFDHLLFPGVVPRTFTGALVIASATAPVHAVLRAAGAPLHASQVAARLCLGLLSWLAFRHYNTGVARCFGSDAAAGTALVTALQFHLPYYMSRTLPNALALCVVLVALGQWLRGRSLRALGLLTAATALFRCDVLLLLGPLALQELLARRVTFSAGVRTGMLAGALTLLLTVPVDSYFWQRWLWPEGEVFWFNTVRNKSSEWGTSPWHWYFTSALPRTAAATAFLVPVGILRSPLRQHGTAQLLRRPWLATDARAVQMAIPAVAFVTLYSALGHKELRFLFPMLPLLNALAGLGLAKLDRVAAAAVASDASPPAPTSQRQQQQQATGGRQGAPLKRHTVAAAAAGAAAAGALLLTAAMTCVALAASRHNYPGGEALRALNDIMWHEHNVAAAAVAVASPDAEAAAAAAQQQQWRRPLVHINAAAAMAGVSLFGQDNELARYSKEEGALEKAQYTQFDYIITDDASSSAGLFEVVHAVEGYAGLALRRIKGVPLVPEVRLQPAMFVMKRKR</sequence>
<evidence type="ECO:0000256" key="9">
    <source>
        <dbReference type="ARBA" id="ARBA00023136"/>
    </source>
</evidence>
<dbReference type="Pfam" id="PF03901">
    <property type="entry name" value="Glyco_transf_22"/>
    <property type="match status" value="1"/>
</dbReference>
<dbReference type="GO" id="GO:0005789">
    <property type="term" value="C:endoplasmic reticulum membrane"/>
    <property type="evidence" value="ECO:0007669"/>
    <property type="project" value="UniProtKB-SubCell"/>
</dbReference>